<reference evidence="2" key="1">
    <citation type="journal article" date="2023" name="Plant J.">
        <title>Genome sequences and population genomics provide insights into the demographic history, inbreeding, and mutation load of two 'living fossil' tree species of Dipteronia.</title>
        <authorList>
            <person name="Feng Y."/>
            <person name="Comes H.P."/>
            <person name="Chen J."/>
            <person name="Zhu S."/>
            <person name="Lu R."/>
            <person name="Zhang X."/>
            <person name="Li P."/>
            <person name="Qiu J."/>
            <person name="Olsen K.M."/>
            <person name="Qiu Y."/>
        </authorList>
    </citation>
    <scope>NUCLEOTIDE SEQUENCE</scope>
    <source>
        <strain evidence="2">NBL</strain>
    </source>
</reference>
<name>A0AAE0E290_9ROSI</name>
<sequence length="219" mass="23812">MLDDNAGASGQLLNFEKSALYVSNSMGKADGSRLASINGVQWVKCHERWIPRPYSFKIFSHRAFGDLTTANTDATVCEATKKIGIGIIVRNHKGEVLGSSTRNMDACFSPQLAEAIAILRDIRFVIEFSLFPVIIESDAKQVVDLINLGKASAADVWTVINDILFLVKDFPISIVLTGRNANCAAHSLAKLALSLSDDQFLLETCHPSVDGLIYAHCNG</sequence>
<dbReference type="InterPro" id="IPR012337">
    <property type="entry name" value="RNaseH-like_sf"/>
</dbReference>
<dbReference type="AlphaFoldDB" id="A0AAE0E290"/>
<gene>
    <name evidence="2" type="ORF">Dsin_018911</name>
</gene>
<dbReference type="CDD" id="cd06222">
    <property type="entry name" value="RNase_H_like"/>
    <property type="match status" value="1"/>
</dbReference>
<keyword evidence="3" id="KW-1185">Reference proteome</keyword>
<dbReference type="Proteomes" id="UP001281410">
    <property type="component" value="Unassembled WGS sequence"/>
</dbReference>
<dbReference type="InterPro" id="IPR052929">
    <property type="entry name" value="RNase_H-like_EbsB-rel"/>
</dbReference>
<dbReference type="InterPro" id="IPR044730">
    <property type="entry name" value="RNase_H-like_dom_plant"/>
</dbReference>
<accession>A0AAE0E290</accession>
<dbReference type="InterPro" id="IPR036397">
    <property type="entry name" value="RNaseH_sf"/>
</dbReference>
<dbReference type="PANTHER" id="PTHR47074:SF48">
    <property type="entry name" value="POLYNUCLEOTIDYL TRANSFERASE, RIBONUCLEASE H-LIKE SUPERFAMILY PROTEIN"/>
    <property type="match status" value="1"/>
</dbReference>
<protein>
    <recommendedName>
        <fullName evidence="1">RNase H type-1 domain-containing protein</fullName>
    </recommendedName>
</protein>
<dbReference type="PANTHER" id="PTHR47074">
    <property type="entry name" value="BNAC02G40300D PROTEIN"/>
    <property type="match status" value="1"/>
</dbReference>
<organism evidence="2 3">
    <name type="scientific">Dipteronia sinensis</name>
    <dbReference type="NCBI Taxonomy" id="43782"/>
    <lineage>
        <taxon>Eukaryota</taxon>
        <taxon>Viridiplantae</taxon>
        <taxon>Streptophyta</taxon>
        <taxon>Embryophyta</taxon>
        <taxon>Tracheophyta</taxon>
        <taxon>Spermatophyta</taxon>
        <taxon>Magnoliopsida</taxon>
        <taxon>eudicotyledons</taxon>
        <taxon>Gunneridae</taxon>
        <taxon>Pentapetalae</taxon>
        <taxon>rosids</taxon>
        <taxon>malvids</taxon>
        <taxon>Sapindales</taxon>
        <taxon>Sapindaceae</taxon>
        <taxon>Hippocastanoideae</taxon>
        <taxon>Acereae</taxon>
        <taxon>Dipteronia</taxon>
    </lineage>
</organism>
<evidence type="ECO:0000259" key="1">
    <source>
        <dbReference type="Pfam" id="PF13456"/>
    </source>
</evidence>
<evidence type="ECO:0000313" key="3">
    <source>
        <dbReference type="Proteomes" id="UP001281410"/>
    </source>
</evidence>
<comment type="caution">
    <text evidence="2">The sequence shown here is derived from an EMBL/GenBank/DDBJ whole genome shotgun (WGS) entry which is preliminary data.</text>
</comment>
<dbReference type="GO" id="GO:0004523">
    <property type="term" value="F:RNA-DNA hybrid ribonuclease activity"/>
    <property type="evidence" value="ECO:0007669"/>
    <property type="project" value="InterPro"/>
</dbReference>
<evidence type="ECO:0000313" key="2">
    <source>
        <dbReference type="EMBL" id="KAK3204865.1"/>
    </source>
</evidence>
<proteinExistence type="predicted"/>
<dbReference type="Pfam" id="PF13456">
    <property type="entry name" value="RVT_3"/>
    <property type="match status" value="1"/>
</dbReference>
<dbReference type="Gene3D" id="3.30.420.10">
    <property type="entry name" value="Ribonuclease H-like superfamily/Ribonuclease H"/>
    <property type="match status" value="1"/>
</dbReference>
<feature type="domain" description="RNase H type-1" evidence="1">
    <location>
        <begin position="71"/>
        <end position="192"/>
    </location>
</feature>
<dbReference type="SUPFAM" id="SSF53098">
    <property type="entry name" value="Ribonuclease H-like"/>
    <property type="match status" value="1"/>
</dbReference>
<dbReference type="EMBL" id="JANJYJ010000006">
    <property type="protein sequence ID" value="KAK3204865.1"/>
    <property type="molecule type" value="Genomic_DNA"/>
</dbReference>
<dbReference type="InterPro" id="IPR002156">
    <property type="entry name" value="RNaseH_domain"/>
</dbReference>
<dbReference type="GO" id="GO:0003676">
    <property type="term" value="F:nucleic acid binding"/>
    <property type="evidence" value="ECO:0007669"/>
    <property type="project" value="InterPro"/>
</dbReference>